<dbReference type="Gramene" id="OGLUM06G02250.1">
    <property type="protein sequence ID" value="OGLUM06G02250.1"/>
    <property type="gene ID" value="OGLUM06G02250"/>
</dbReference>
<feature type="signal peptide" evidence="2">
    <location>
        <begin position="1"/>
        <end position="25"/>
    </location>
</feature>
<reference evidence="3" key="2">
    <citation type="submission" date="2018-05" db="EMBL/GenBank/DDBJ databases">
        <title>OgluRS3 (Oryza glumaepatula Reference Sequence Version 3).</title>
        <authorList>
            <person name="Zhang J."/>
            <person name="Kudrna D."/>
            <person name="Lee S."/>
            <person name="Talag J."/>
            <person name="Welchert J."/>
            <person name="Wing R.A."/>
        </authorList>
    </citation>
    <scope>NUCLEOTIDE SEQUENCE [LARGE SCALE GENOMIC DNA]</scope>
</reference>
<keyword evidence="4" id="KW-1185">Reference proteome</keyword>
<evidence type="ECO:0000256" key="1">
    <source>
        <dbReference type="SAM" id="MobiDB-lite"/>
    </source>
</evidence>
<name>A0A0E0A4M9_9ORYZ</name>
<evidence type="ECO:0000313" key="4">
    <source>
        <dbReference type="Proteomes" id="UP000026961"/>
    </source>
</evidence>
<dbReference type="HOGENOM" id="CLU_1436492_0_0_1"/>
<reference evidence="3" key="1">
    <citation type="submission" date="2015-04" db="UniProtKB">
        <authorList>
            <consortium name="EnsemblPlants"/>
        </authorList>
    </citation>
    <scope>IDENTIFICATION</scope>
</reference>
<keyword evidence="2" id="KW-0732">Signal</keyword>
<accession>A0A0E0A4M9</accession>
<proteinExistence type="predicted"/>
<dbReference type="Proteomes" id="UP000026961">
    <property type="component" value="Chromosome 6"/>
</dbReference>
<evidence type="ECO:0008006" key="5">
    <source>
        <dbReference type="Google" id="ProtNLM"/>
    </source>
</evidence>
<organism evidence="3">
    <name type="scientific">Oryza glumipatula</name>
    <dbReference type="NCBI Taxonomy" id="40148"/>
    <lineage>
        <taxon>Eukaryota</taxon>
        <taxon>Viridiplantae</taxon>
        <taxon>Streptophyta</taxon>
        <taxon>Embryophyta</taxon>
        <taxon>Tracheophyta</taxon>
        <taxon>Spermatophyta</taxon>
        <taxon>Magnoliopsida</taxon>
        <taxon>Liliopsida</taxon>
        <taxon>Poales</taxon>
        <taxon>Poaceae</taxon>
        <taxon>BOP clade</taxon>
        <taxon>Oryzoideae</taxon>
        <taxon>Oryzeae</taxon>
        <taxon>Oryzinae</taxon>
        <taxon>Oryza</taxon>
    </lineage>
</organism>
<feature type="region of interest" description="Disordered" evidence="1">
    <location>
        <begin position="53"/>
        <end position="85"/>
    </location>
</feature>
<dbReference type="EnsemblPlants" id="OGLUM06G02250.1">
    <property type="protein sequence ID" value="OGLUM06G02250.1"/>
    <property type="gene ID" value="OGLUM06G02250"/>
</dbReference>
<dbReference type="AlphaFoldDB" id="A0A0E0A4M9"/>
<feature type="chain" id="PRO_5002353353" description="DUF834 domain-containing protein" evidence="2">
    <location>
        <begin position="26"/>
        <end position="189"/>
    </location>
</feature>
<sequence length="189" mass="19573">MSIFLFCVLTASVSVLKACAYAAMAALVPSKIRSKTRSSMVAKLQRKRVGGRAVEERHGWSRAENGELDVPAAEPGLNEDAANNLDGGESLGGDGLVVEVEGVRVVVLVGLGALDGSHEGLGDGGLVGVGGGRGGGGGDRGEPIEGNDGAKVEGLELDAWGRCCAGEGVAKEGRCDRPRREEMRWKKVF</sequence>
<evidence type="ECO:0000313" key="3">
    <source>
        <dbReference type="EnsemblPlants" id="OGLUM06G02250.1"/>
    </source>
</evidence>
<evidence type="ECO:0000256" key="2">
    <source>
        <dbReference type="SAM" id="SignalP"/>
    </source>
</evidence>
<feature type="compositionally biased region" description="Basic and acidic residues" evidence="1">
    <location>
        <begin position="53"/>
        <end position="65"/>
    </location>
</feature>
<protein>
    <recommendedName>
        <fullName evidence="5">DUF834 domain-containing protein</fullName>
    </recommendedName>
</protein>
<dbReference type="STRING" id="40148.A0A0E0A4M9"/>